<proteinExistence type="inferred from homology"/>
<evidence type="ECO:0000256" key="3">
    <source>
        <dbReference type="ARBA" id="ARBA00022692"/>
    </source>
</evidence>
<keyword evidence="9" id="KW-1185">Reference proteome</keyword>
<dbReference type="OrthoDB" id="6134459at2759"/>
<dbReference type="InterPro" id="IPR036272">
    <property type="entry name" value="Methuselah_N_sf"/>
</dbReference>
<evidence type="ECO:0000256" key="2">
    <source>
        <dbReference type="ARBA" id="ARBA00008979"/>
    </source>
</evidence>
<evidence type="ECO:0000256" key="6">
    <source>
        <dbReference type="ARBA" id="ARBA00023170"/>
    </source>
</evidence>
<reference evidence="8 9" key="1">
    <citation type="journal article" date="2019" name="Commun. Biol.">
        <title>The bagworm genome reveals a unique fibroin gene that provides high tensile strength.</title>
        <authorList>
            <person name="Kono N."/>
            <person name="Nakamura H."/>
            <person name="Ohtoshi R."/>
            <person name="Tomita M."/>
            <person name="Numata K."/>
            <person name="Arakawa K."/>
        </authorList>
    </citation>
    <scope>NUCLEOTIDE SEQUENCE [LARGE SCALE GENOMIC DNA]</scope>
</reference>
<keyword evidence="4" id="KW-1133">Transmembrane helix</keyword>
<dbReference type="Proteomes" id="UP000299102">
    <property type="component" value="Unassembled WGS sequence"/>
</dbReference>
<comment type="subcellular location">
    <subcellularLocation>
        <location evidence="1">Endomembrane system</location>
        <topology evidence="1">Multi-pass membrane protein</topology>
    </subcellularLocation>
</comment>
<organism evidence="8 9">
    <name type="scientific">Eumeta variegata</name>
    <name type="common">Bagworm moth</name>
    <name type="synonym">Eumeta japonica</name>
    <dbReference type="NCBI Taxonomy" id="151549"/>
    <lineage>
        <taxon>Eukaryota</taxon>
        <taxon>Metazoa</taxon>
        <taxon>Ecdysozoa</taxon>
        <taxon>Arthropoda</taxon>
        <taxon>Hexapoda</taxon>
        <taxon>Insecta</taxon>
        <taxon>Pterygota</taxon>
        <taxon>Neoptera</taxon>
        <taxon>Endopterygota</taxon>
        <taxon>Lepidoptera</taxon>
        <taxon>Glossata</taxon>
        <taxon>Ditrysia</taxon>
        <taxon>Tineoidea</taxon>
        <taxon>Psychidae</taxon>
        <taxon>Oiketicinae</taxon>
        <taxon>Eumeta</taxon>
    </lineage>
</organism>
<evidence type="ECO:0000256" key="4">
    <source>
        <dbReference type="ARBA" id="ARBA00022989"/>
    </source>
</evidence>
<comment type="caution">
    <text evidence="8">The sequence shown here is derived from an EMBL/GenBank/DDBJ whole genome shotgun (WGS) entry which is preliminary data.</text>
</comment>
<evidence type="ECO:0000256" key="1">
    <source>
        <dbReference type="ARBA" id="ARBA00004127"/>
    </source>
</evidence>
<dbReference type="GO" id="GO:0012505">
    <property type="term" value="C:endomembrane system"/>
    <property type="evidence" value="ECO:0007669"/>
    <property type="project" value="UniProtKB-SubCell"/>
</dbReference>
<gene>
    <name evidence="8" type="ORF">EVAR_47969_1</name>
</gene>
<evidence type="ECO:0000313" key="9">
    <source>
        <dbReference type="Proteomes" id="UP000299102"/>
    </source>
</evidence>
<keyword evidence="6" id="KW-0675">Receptor</keyword>
<keyword evidence="3" id="KW-0812">Transmembrane</keyword>
<dbReference type="AlphaFoldDB" id="A0A4C1X8N8"/>
<keyword evidence="5" id="KW-0297">G-protein coupled receptor</keyword>
<sequence>MGRQATKAELCDRNNTVDITDGTVQADDSVSFQGVVYPNGTWFEVFENGRAVRLGCACTERGCIWKCCGLNEELLGRKCVPTARVFNPSVYRGREITPIVASEHFNYIYSIPCSQRYLVDTDMGNELYLQEVGWTWKLFYK</sequence>
<evidence type="ECO:0000256" key="7">
    <source>
        <dbReference type="ARBA" id="ARBA00023224"/>
    </source>
</evidence>
<protein>
    <submittedName>
        <fullName evidence="8">Uncharacterized protein</fullName>
    </submittedName>
</protein>
<dbReference type="SUPFAM" id="SSF63877">
    <property type="entry name" value="Methuselah ectodomain"/>
    <property type="match status" value="1"/>
</dbReference>
<dbReference type="GO" id="GO:0004930">
    <property type="term" value="F:G protein-coupled receptor activity"/>
    <property type="evidence" value="ECO:0007669"/>
    <property type="project" value="UniProtKB-KW"/>
</dbReference>
<name>A0A4C1X8N8_EUMVA</name>
<comment type="similarity">
    <text evidence="2">Belongs to the G-protein coupled receptor 2 family. Mth subfamily.</text>
</comment>
<keyword evidence="4" id="KW-0472">Membrane</keyword>
<dbReference type="EMBL" id="BGZK01000760">
    <property type="protein sequence ID" value="GBP59410.1"/>
    <property type="molecule type" value="Genomic_DNA"/>
</dbReference>
<keyword evidence="7" id="KW-0807">Transducer</keyword>
<evidence type="ECO:0000313" key="8">
    <source>
        <dbReference type="EMBL" id="GBP59410.1"/>
    </source>
</evidence>
<accession>A0A4C1X8N8</accession>
<evidence type="ECO:0000256" key="5">
    <source>
        <dbReference type="ARBA" id="ARBA00023040"/>
    </source>
</evidence>